<dbReference type="Proteomes" id="UP000219023">
    <property type="component" value="Unassembled WGS sequence"/>
</dbReference>
<dbReference type="Gene3D" id="1.10.630.10">
    <property type="entry name" value="Cytochrome P450"/>
    <property type="match status" value="1"/>
</dbReference>
<comment type="similarity">
    <text evidence="1">Belongs to the cytochrome P450 family.</text>
</comment>
<evidence type="ECO:0000313" key="3">
    <source>
        <dbReference type="EMBL" id="SOC53117.1"/>
    </source>
</evidence>
<name>A0A285VGR6_9GAMM</name>
<dbReference type="InterPro" id="IPR036396">
    <property type="entry name" value="Cyt_P450_sf"/>
</dbReference>
<dbReference type="Gene3D" id="1.10.1060.10">
    <property type="entry name" value="Alpha-helical ferredoxin"/>
    <property type="match status" value="1"/>
</dbReference>
<dbReference type="GO" id="GO:0051536">
    <property type="term" value="F:iron-sulfur cluster binding"/>
    <property type="evidence" value="ECO:0007669"/>
    <property type="project" value="InterPro"/>
</dbReference>
<sequence>MSEYSPHQDWDPRAEAVPNAMDPPEHARFRRLIEPYFAPGPMRDFEPLYSDIADKLVDALPAEGEILRMDAPLMSNRRIATCPVTLGGRRIEAGERLQSPEDPFSVFRCRQVGNCKWVCPEGLNPMKAIGRIREMLLKEGV</sequence>
<dbReference type="EMBL" id="OBQJ01000002">
    <property type="protein sequence ID" value="SOC53117.1"/>
    <property type="molecule type" value="Genomic_DNA"/>
</dbReference>
<evidence type="ECO:0008006" key="5">
    <source>
        <dbReference type="Google" id="ProtNLM"/>
    </source>
</evidence>
<proteinExistence type="inferred from homology"/>
<evidence type="ECO:0000313" key="4">
    <source>
        <dbReference type="Proteomes" id="UP000219023"/>
    </source>
</evidence>
<protein>
    <recommendedName>
        <fullName evidence="5">Cytochrome P450</fullName>
    </recommendedName>
</protein>
<feature type="compositionally biased region" description="Basic and acidic residues" evidence="2">
    <location>
        <begin position="1"/>
        <end position="14"/>
    </location>
</feature>
<reference evidence="3 4" key="1">
    <citation type="submission" date="2017-08" db="EMBL/GenBank/DDBJ databases">
        <authorList>
            <person name="de Groot N.N."/>
        </authorList>
    </citation>
    <scope>NUCLEOTIDE SEQUENCE [LARGE SCALE GENOMIC DNA]</scope>
    <source>
        <strain evidence="3 4">USBA 855</strain>
    </source>
</reference>
<organism evidence="3 4">
    <name type="scientific">Chromohalobacter canadensis</name>
    <dbReference type="NCBI Taxonomy" id="141389"/>
    <lineage>
        <taxon>Bacteria</taxon>
        <taxon>Pseudomonadati</taxon>
        <taxon>Pseudomonadota</taxon>
        <taxon>Gammaproteobacteria</taxon>
        <taxon>Oceanospirillales</taxon>
        <taxon>Halomonadaceae</taxon>
        <taxon>Chromohalobacter</taxon>
    </lineage>
</organism>
<dbReference type="GO" id="GO:0020037">
    <property type="term" value="F:heme binding"/>
    <property type="evidence" value="ECO:0007669"/>
    <property type="project" value="InterPro"/>
</dbReference>
<gene>
    <name evidence="3" type="ORF">SAMN05421509_102146</name>
</gene>
<feature type="region of interest" description="Disordered" evidence="2">
    <location>
        <begin position="1"/>
        <end position="22"/>
    </location>
</feature>
<dbReference type="SUPFAM" id="SSF48264">
    <property type="entry name" value="Cytochrome P450"/>
    <property type="match status" value="1"/>
</dbReference>
<dbReference type="GO" id="GO:0016705">
    <property type="term" value="F:oxidoreductase activity, acting on paired donors, with incorporation or reduction of molecular oxygen"/>
    <property type="evidence" value="ECO:0007669"/>
    <property type="project" value="InterPro"/>
</dbReference>
<dbReference type="GO" id="GO:0005506">
    <property type="term" value="F:iron ion binding"/>
    <property type="evidence" value="ECO:0007669"/>
    <property type="project" value="InterPro"/>
</dbReference>
<dbReference type="GO" id="GO:0004497">
    <property type="term" value="F:monooxygenase activity"/>
    <property type="evidence" value="ECO:0007669"/>
    <property type="project" value="InterPro"/>
</dbReference>
<accession>A0A285VGR6</accession>
<evidence type="ECO:0000256" key="1">
    <source>
        <dbReference type="ARBA" id="ARBA00010617"/>
    </source>
</evidence>
<dbReference type="PANTHER" id="PTHR46696:SF6">
    <property type="entry name" value="P450, PUTATIVE (EUROFUNG)-RELATED"/>
    <property type="match status" value="1"/>
</dbReference>
<dbReference type="InterPro" id="IPR009051">
    <property type="entry name" value="Helical_ferredxn"/>
</dbReference>
<evidence type="ECO:0000256" key="2">
    <source>
        <dbReference type="SAM" id="MobiDB-lite"/>
    </source>
</evidence>
<dbReference type="PANTHER" id="PTHR46696">
    <property type="entry name" value="P450, PUTATIVE (EUROFUNG)-RELATED"/>
    <property type="match status" value="1"/>
</dbReference>
<dbReference type="SUPFAM" id="SSF46548">
    <property type="entry name" value="alpha-helical ferredoxin"/>
    <property type="match status" value="1"/>
</dbReference>
<dbReference type="AlphaFoldDB" id="A0A285VGR6"/>